<dbReference type="OrthoDB" id="2876702at2"/>
<feature type="transmembrane region" description="Helical" evidence="2">
    <location>
        <begin position="127"/>
        <end position="145"/>
    </location>
</feature>
<keyword evidence="2" id="KW-0472">Membrane</keyword>
<accession>A0A285CVU4</accession>
<dbReference type="Proteomes" id="UP000219546">
    <property type="component" value="Unassembled WGS sequence"/>
</dbReference>
<organism evidence="3 4">
    <name type="scientific">Bacillus oleivorans</name>
    <dbReference type="NCBI Taxonomy" id="1448271"/>
    <lineage>
        <taxon>Bacteria</taxon>
        <taxon>Bacillati</taxon>
        <taxon>Bacillota</taxon>
        <taxon>Bacilli</taxon>
        <taxon>Bacillales</taxon>
        <taxon>Bacillaceae</taxon>
        <taxon>Bacillus</taxon>
    </lineage>
</organism>
<evidence type="ECO:0000256" key="2">
    <source>
        <dbReference type="SAM" id="Phobius"/>
    </source>
</evidence>
<sequence length="169" mass="19360">MDKDGLFKKINDLGMDNNNLTSEDYYDLLVLHMKGEFGKDVFKEFVKENNTTYKNFIDGLVKLTSVHETASATYLKTLEWLIKDLRKEVENATTLEEKKEIDKKIDAILDRIEKEADKNREHGRTGMLILAGVATLIMGSGIYLFTRNPELLKKGTQMIAQETVKQIVK</sequence>
<dbReference type="RefSeq" id="WP_097158850.1">
    <property type="nucleotide sequence ID" value="NZ_JBEPMQ010000004.1"/>
</dbReference>
<evidence type="ECO:0000313" key="3">
    <source>
        <dbReference type="EMBL" id="SNX71156.1"/>
    </source>
</evidence>
<protein>
    <submittedName>
        <fullName evidence="3">Uncharacterized protein</fullName>
    </submittedName>
</protein>
<proteinExistence type="predicted"/>
<keyword evidence="1" id="KW-0175">Coiled coil</keyword>
<keyword evidence="4" id="KW-1185">Reference proteome</keyword>
<evidence type="ECO:0000256" key="1">
    <source>
        <dbReference type="SAM" id="Coils"/>
    </source>
</evidence>
<reference evidence="3 4" key="1">
    <citation type="submission" date="2017-08" db="EMBL/GenBank/DDBJ databases">
        <authorList>
            <person name="de Groot N.N."/>
        </authorList>
    </citation>
    <scope>NUCLEOTIDE SEQUENCE [LARGE SCALE GENOMIC DNA]</scope>
    <source>
        <strain evidence="3 4">JC228</strain>
    </source>
</reference>
<name>A0A285CVU4_9BACI</name>
<keyword evidence="2" id="KW-0812">Transmembrane</keyword>
<feature type="coiled-coil region" evidence="1">
    <location>
        <begin position="75"/>
        <end position="102"/>
    </location>
</feature>
<dbReference type="AlphaFoldDB" id="A0A285CVU4"/>
<gene>
    <name evidence="3" type="ORF">SAMN05877753_1054</name>
</gene>
<dbReference type="EMBL" id="OAOP01000005">
    <property type="protein sequence ID" value="SNX71156.1"/>
    <property type="molecule type" value="Genomic_DNA"/>
</dbReference>
<evidence type="ECO:0000313" key="4">
    <source>
        <dbReference type="Proteomes" id="UP000219546"/>
    </source>
</evidence>
<keyword evidence="2" id="KW-1133">Transmembrane helix</keyword>